<dbReference type="AlphaFoldDB" id="A0AAD7C9C5"/>
<dbReference type="PANTHER" id="PTHR38926:SF72">
    <property type="entry name" value="IM:7136021-RELATED"/>
    <property type="match status" value="1"/>
</dbReference>
<name>A0AAD7C9C5_9AGAR</name>
<comment type="caution">
    <text evidence="1">The sequence shown here is derived from an EMBL/GenBank/DDBJ whole genome shotgun (WGS) entry which is preliminary data.</text>
</comment>
<dbReference type="PANTHER" id="PTHR38926">
    <property type="entry name" value="F-BOX DOMAIN CONTAINING PROTEIN, EXPRESSED"/>
    <property type="match status" value="1"/>
</dbReference>
<dbReference type="EMBL" id="JARKIF010000004">
    <property type="protein sequence ID" value="KAJ7642240.1"/>
    <property type="molecule type" value="Genomic_DNA"/>
</dbReference>
<evidence type="ECO:0008006" key="3">
    <source>
        <dbReference type="Google" id="ProtNLM"/>
    </source>
</evidence>
<dbReference type="SUPFAM" id="SSF52047">
    <property type="entry name" value="RNI-like"/>
    <property type="match status" value="1"/>
</dbReference>
<evidence type="ECO:0000313" key="1">
    <source>
        <dbReference type="EMBL" id="KAJ7642240.1"/>
    </source>
</evidence>
<protein>
    <recommendedName>
        <fullName evidence="3">F-box domain-containing protein</fullName>
    </recommendedName>
</protein>
<organism evidence="1 2">
    <name type="scientific">Roridomyces roridus</name>
    <dbReference type="NCBI Taxonomy" id="1738132"/>
    <lineage>
        <taxon>Eukaryota</taxon>
        <taxon>Fungi</taxon>
        <taxon>Dikarya</taxon>
        <taxon>Basidiomycota</taxon>
        <taxon>Agaricomycotina</taxon>
        <taxon>Agaricomycetes</taxon>
        <taxon>Agaricomycetidae</taxon>
        <taxon>Agaricales</taxon>
        <taxon>Marasmiineae</taxon>
        <taxon>Mycenaceae</taxon>
        <taxon>Roridomyces</taxon>
    </lineage>
</organism>
<evidence type="ECO:0000313" key="2">
    <source>
        <dbReference type="Proteomes" id="UP001221142"/>
    </source>
</evidence>
<dbReference type="Gene3D" id="3.80.10.10">
    <property type="entry name" value="Ribonuclease Inhibitor"/>
    <property type="match status" value="1"/>
</dbReference>
<keyword evidence="2" id="KW-1185">Reference proteome</keyword>
<accession>A0AAD7C9C5</accession>
<dbReference type="Proteomes" id="UP001221142">
    <property type="component" value="Unassembled WGS sequence"/>
</dbReference>
<proteinExistence type="predicted"/>
<sequence length="462" mass="51859">MSILSLLQFSWSRKPASPEPLPRIQAFPAELLCIVFSLTHTSSSASRGIPWVHTLNRVCSFWRNVARELCPFLWTEIRILHFRAGQLEMLNEYLDRSSNLTLHVLVDAPSEVFEAAGRTEVCRVFLGLWSASDRWQTLSISTTPHNFSALENIIQRQDAPLLESLTLCDIRGHATLKFGSTPALKSLILRGVKLQAPETTSFVHQLESLELSSHGHADILIRLAEEFDNCPYHIRAAGPRLRHLSLYDELPSFNTHSRPLLHAYTRSLRSLTLGNRDPYYFHADLFGFTDICNLLDNNMPLLEELSFTHISASAWQRVCNLPPSLPALQTLSLSSVPELQFRNTAICRRLPALRSLVLREVDPRQFLESLGTPTSVSATTTSKDPAVVPWPGLRSLSLRNILPGIHVCHALRGLVEARIGMGSPLAVIEVDVGMQCCKDVKWLEEIVGEWRRVDLDSEVIAS</sequence>
<gene>
    <name evidence="1" type="ORF">FB45DRAFT_902082</name>
</gene>
<reference evidence="1" key="1">
    <citation type="submission" date="2023-03" db="EMBL/GenBank/DDBJ databases">
        <title>Massive genome expansion in bonnet fungi (Mycena s.s.) driven by repeated elements and novel gene families across ecological guilds.</title>
        <authorList>
            <consortium name="Lawrence Berkeley National Laboratory"/>
            <person name="Harder C.B."/>
            <person name="Miyauchi S."/>
            <person name="Viragh M."/>
            <person name="Kuo A."/>
            <person name="Thoen E."/>
            <person name="Andreopoulos B."/>
            <person name="Lu D."/>
            <person name="Skrede I."/>
            <person name="Drula E."/>
            <person name="Henrissat B."/>
            <person name="Morin E."/>
            <person name="Kohler A."/>
            <person name="Barry K."/>
            <person name="LaButti K."/>
            <person name="Morin E."/>
            <person name="Salamov A."/>
            <person name="Lipzen A."/>
            <person name="Mereny Z."/>
            <person name="Hegedus B."/>
            <person name="Baldrian P."/>
            <person name="Stursova M."/>
            <person name="Weitz H."/>
            <person name="Taylor A."/>
            <person name="Grigoriev I.V."/>
            <person name="Nagy L.G."/>
            <person name="Martin F."/>
            <person name="Kauserud H."/>
        </authorList>
    </citation>
    <scope>NUCLEOTIDE SEQUENCE</scope>
    <source>
        <strain evidence="1">9284</strain>
    </source>
</reference>
<dbReference type="InterPro" id="IPR032675">
    <property type="entry name" value="LRR_dom_sf"/>
</dbReference>